<comment type="caution">
    <text evidence="2">The sequence shown here is derived from an EMBL/GenBank/DDBJ whole genome shotgun (WGS) entry which is preliminary data.</text>
</comment>
<dbReference type="InterPro" id="IPR026444">
    <property type="entry name" value="Secre_tail"/>
</dbReference>
<dbReference type="AlphaFoldDB" id="A0A9D7XDI8"/>
<proteinExistence type="predicted"/>
<accession>A0A9D7XDI8</accession>
<evidence type="ECO:0000256" key="1">
    <source>
        <dbReference type="SAM" id="SignalP"/>
    </source>
</evidence>
<dbReference type="Proteomes" id="UP000808349">
    <property type="component" value="Unassembled WGS sequence"/>
</dbReference>
<evidence type="ECO:0000313" key="2">
    <source>
        <dbReference type="EMBL" id="MBK9716710.1"/>
    </source>
</evidence>
<protein>
    <submittedName>
        <fullName evidence="2">T9SS type A sorting domain-containing protein</fullName>
    </submittedName>
</protein>
<feature type="signal peptide" evidence="1">
    <location>
        <begin position="1"/>
        <end position="25"/>
    </location>
</feature>
<organism evidence="2 3">
    <name type="scientific">Candidatus Defluviibacterium haderslevense</name>
    <dbReference type="NCBI Taxonomy" id="2981993"/>
    <lineage>
        <taxon>Bacteria</taxon>
        <taxon>Pseudomonadati</taxon>
        <taxon>Bacteroidota</taxon>
        <taxon>Saprospiria</taxon>
        <taxon>Saprospirales</taxon>
        <taxon>Saprospiraceae</taxon>
        <taxon>Candidatus Defluviibacterium</taxon>
    </lineage>
</organism>
<evidence type="ECO:0000313" key="3">
    <source>
        <dbReference type="Proteomes" id="UP000808349"/>
    </source>
</evidence>
<sequence>MKTVILFFALIFSINHFLVSQCTPASETSCEDAKVLCSLTELNGFTCRLSSASNTTGCMPICPSGGSPENIEWWAFTSEGGNVTISLTISNCTNTTGAIGMEFGLSGNCNCSESVACNRLCNGPGTYTISATLTACKTYYLFIDGCNGDLCDYTIQTSGGNAPNLFPLGKINDDADGIISLCRTRDTHQFHAKPPSNGCIPNYEWTLDGINLGVNSYAFEYEFPEEGDFQLCVTSFIGDPQKGSICDQEGPVCATIQIRQIPDKTSGVRYLCPENIPYKWYDQYIIDPGLYRTELFDKQYCYFDSVVQFQILLEPIIPKIYHIGCNSADVFIDPTSRKVFKTCQSDLPILIKKSTDTYKCDSTYELTAIFLDHEVTFKEDCQDGKIIIQPRILNKAITCGGNEIFEYRYKWYLKQDTNKTSISTDEYYTAIQKNDYCLEIELITTLGPLTKTCFFDYCENLDESIYIKPSGKFSAYKTVCSNDTSCITFKPAYSGIILGYEWDITGGTIINPNPSQDSSICVVWNLPPGQKGKACVYYKTLCDNSQSTCIDVNVGTSIREIAGPSKTVKGLTTNLEALLPGGTWRKVSGPGFVTFSDPFKPNIDVRVSKYGIYTLSWSVKSLGCITVGYVTIRFIRSEFKGRLKNQNESFLKYDPDEMISPQSMQYHISKQIKNQTLSLQLSSTVNQTAKVSLIDLSGKIVAQSNYSIGTESQSYELLTNTSSGIYFLTIQTEHDVISERIVITD</sequence>
<feature type="chain" id="PRO_5038498896" evidence="1">
    <location>
        <begin position="26"/>
        <end position="745"/>
    </location>
</feature>
<gene>
    <name evidence="2" type="ORF">IPO85_04195</name>
</gene>
<name>A0A9D7XDI8_9BACT</name>
<keyword evidence="1" id="KW-0732">Signal</keyword>
<reference evidence="2 3" key="1">
    <citation type="submission" date="2020-10" db="EMBL/GenBank/DDBJ databases">
        <title>Connecting structure to function with the recovery of over 1000 high-quality activated sludge metagenome-assembled genomes encoding full-length rRNA genes using long-read sequencing.</title>
        <authorList>
            <person name="Singleton C.M."/>
            <person name="Petriglieri F."/>
            <person name="Kristensen J.M."/>
            <person name="Kirkegaard R.H."/>
            <person name="Michaelsen T.Y."/>
            <person name="Andersen M.H."/>
            <person name="Karst S.M."/>
            <person name="Dueholm M.S."/>
            <person name="Nielsen P.H."/>
            <person name="Albertsen M."/>
        </authorList>
    </citation>
    <scope>NUCLEOTIDE SEQUENCE [LARGE SCALE GENOMIC DNA]</scope>
    <source>
        <strain evidence="2">Ribe_18-Q3-R11-54_BAT3C.373</strain>
    </source>
</reference>
<dbReference type="NCBIfam" id="TIGR04183">
    <property type="entry name" value="Por_Secre_tail"/>
    <property type="match status" value="1"/>
</dbReference>
<dbReference type="EMBL" id="JADKFW010000004">
    <property type="protein sequence ID" value="MBK9716710.1"/>
    <property type="molecule type" value="Genomic_DNA"/>
</dbReference>